<comment type="caution">
    <text evidence="1">The sequence shown here is derived from an EMBL/GenBank/DDBJ whole genome shotgun (WGS) entry which is preliminary data.</text>
</comment>
<keyword evidence="2" id="KW-1185">Reference proteome</keyword>
<dbReference type="EMBL" id="BROD01000001">
    <property type="protein sequence ID" value="GKX65092.1"/>
    <property type="molecule type" value="Genomic_DNA"/>
</dbReference>
<dbReference type="Proteomes" id="UP001058074">
    <property type="component" value="Unassembled WGS sequence"/>
</dbReference>
<reference evidence="1" key="1">
    <citation type="journal article" date="2025" name="Int. J. Syst. Evol. Microbiol.">
        <title>Inconstantimicrobium mannanitabidum sp. nov., a novel member of the family Clostridiaceae isolated from anoxic soil under the treatment of reductive soil disinfestation.</title>
        <authorList>
            <person name="Ueki A."/>
            <person name="Tonouchi A."/>
            <person name="Honma S."/>
            <person name="Kaku N."/>
            <person name="Ueki K."/>
        </authorList>
    </citation>
    <scope>NUCLEOTIDE SEQUENCE</scope>
    <source>
        <strain evidence="1">TW13</strain>
    </source>
</reference>
<gene>
    <name evidence="1" type="ORF">rsdtw13_03500</name>
</gene>
<accession>A0ACB5R7F5</accession>
<proteinExistence type="predicted"/>
<sequence>MKRRFLNILKKIKEDRLIETIFVVALAGILIYSLFCDPIIGKCDNGDFERMYGLGGLYNTGKSYDEIFDYRVHRFYLVNRLTLLQPWGPNWVFGVLIAKICVFLTLPITADINQLFNLSYQTIVYASLFVIAMLEIMKYNKISKPIKVVLGIYIILFFTDFNYISYFNSFFGEAATTVFFFLFIGVTLNLIAREKPKKWHMIVFFISSAAFLTSKTQQLPLLIFMIIIFISIYYYYKEFRKLTLIAALIIVNLCGIVYISINNHTNMNNMYQAVFDGILVGSKTPEKDLEELGIDKKYAYLRNYGFYSKDNPVDTVGEIMKNDVYSKMSSMKVLVFYLKHPDRMWEKIECSAKYAYDFFEVEPSNFEKGKDWSGKWVNTFRVHLAKQTPQIHKNVFVFLVFSILYFIICLWYLIKDKRRESRLLSLLCIFILATGASQAVLPIIGSGRADLGKHIYLMNLSYDIMFGVALIWILSNIGKLIGKTNLFKRTNRDINSK</sequence>
<evidence type="ECO:0000313" key="2">
    <source>
        <dbReference type="Proteomes" id="UP001058074"/>
    </source>
</evidence>
<organism evidence="1 2">
    <name type="scientific">Inconstantimicrobium mannanitabidum</name>
    <dbReference type="NCBI Taxonomy" id="1604901"/>
    <lineage>
        <taxon>Bacteria</taxon>
        <taxon>Bacillati</taxon>
        <taxon>Bacillota</taxon>
        <taxon>Clostridia</taxon>
        <taxon>Eubacteriales</taxon>
        <taxon>Clostridiaceae</taxon>
        <taxon>Inconstantimicrobium</taxon>
    </lineage>
</organism>
<name>A0ACB5R7F5_9CLOT</name>
<evidence type="ECO:0000313" key="1">
    <source>
        <dbReference type="EMBL" id="GKX65092.1"/>
    </source>
</evidence>
<protein>
    <submittedName>
        <fullName evidence="1">Uncharacterized protein</fullName>
    </submittedName>
</protein>